<keyword evidence="4" id="KW-1185">Reference proteome</keyword>
<evidence type="ECO:0000313" key="4">
    <source>
        <dbReference type="Proteomes" id="UP001530377"/>
    </source>
</evidence>
<dbReference type="PANTHER" id="PTHR13271">
    <property type="entry name" value="UNCHARACTERIZED PUTATIVE METHYLTRANSFERASE"/>
    <property type="match status" value="1"/>
</dbReference>
<organism evidence="3 4">
    <name type="scientific">Cyclostephanos tholiformis</name>
    <dbReference type="NCBI Taxonomy" id="382380"/>
    <lineage>
        <taxon>Eukaryota</taxon>
        <taxon>Sar</taxon>
        <taxon>Stramenopiles</taxon>
        <taxon>Ochrophyta</taxon>
        <taxon>Bacillariophyta</taxon>
        <taxon>Coscinodiscophyceae</taxon>
        <taxon>Thalassiosirophycidae</taxon>
        <taxon>Stephanodiscales</taxon>
        <taxon>Stephanodiscaceae</taxon>
        <taxon>Cyclostephanos</taxon>
    </lineage>
</organism>
<feature type="region of interest" description="Disordered" evidence="1">
    <location>
        <begin position="1"/>
        <end position="36"/>
    </location>
</feature>
<keyword evidence="2" id="KW-0472">Membrane</keyword>
<keyword evidence="2" id="KW-1133">Transmembrane helix</keyword>
<comment type="caution">
    <text evidence="3">The sequence shown here is derived from an EMBL/GenBank/DDBJ whole genome shotgun (WGS) entry which is preliminary data.</text>
</comment>
<accession>A0ABD3SCP0</accession>
<keyword evidence="2" id="KW-0812">Transmembrane</keyword>
<gene>
    <name evidence="3" type="ORF">ACHAXA_000141</name>
</gene>
<dbReference type="SUPFAM" id="SSF82199">
    <property type="entry name" value="SET domain"/>
    <property type="match status" value="1"/>
</dbReference>
<evidence type="ECO:0000313" key="3">
    <source>
        <dbReference type="EMBL" id="KAL3822073.1"/>
    </source>
</evidence>
<dbReference type="Gene3D" id="3.90.1410.10">
    <property type="entry name" value="set domain protein methyltransferase, domain 1"/>
    <property type="match status" value="1"/>
</dbReference>
<protein>
    <recommendedName>
        <fullName evidence="5">SET domain-containing protein</fullName>
    </recommendedName>
</protein>
<name>A0ABD3SCP0_9STRA</name>
<dbReference type="EMBL" id="JALLPB020000075">
    <property type="protein sequence ID" value="KAL3822073.1"/>
    <property type="molecule type" value="Genomic_DNA"/>
</dbReference>
<sequence length="835" mass="94381">MAKGVKRTDSVDDGGRNHRKAAPKLKLKSKNQSSTGKDYEVLRSIVSGNSPKKPRLRHGYTLAVMIGPAIFVLYTFLSRERNDDSISSNDYRIPQVDRMEISPDPERDDRTLDFLRNFVCNHKRDSDAITVEANVASASYGEAYCHPRLSAEPHYRTQRVSLFSRAIDETSFPWWRKIIHHFVSDAVGESSRDDGIPAGTLVMRLPRHLQIWDLDAIRDQYIQREFLGLDPTLNGDEYDSTERIRFKMAAVHKDTGNPLDSGAFLAVYLIRLLDGSRAQRSSDITADEQCNNDDGKCNLPQQWNKLDQFNKQRLRELSKYLHVLPTVSDRLADLPSNPHNHPLFWPLYTMEALFPRYTVTNDLIRHYGTMIKSEYDALTLVSTDFEENVLYFDYLSMRINVLSRAFGVSASKNDGGAIWGVPDDRKGVSLIEEMRSYETSNFGKFLDDVADYENEGFKFRSMCPLLDMYNSHPNSNAIWRYDSKTSSYAVHASNESNIPPGHSIVVSYGKYTDGHLFAKYGYINGDGSSPTEISLAAFHRILGDIGLGRQFSLLPFDLLDQNSRHEILGTLFEEGSNSKTKTKASLVLAAEALYVQSKELLRYLQFDDGYKECIDLNVNSGSNDEKLKLLKWQHLILIANNRDMWIVRVPPTSPDARPMQAHSTAKHGRKDEKTSVGLNAESVISTCRLLSLIPDDLGGNAIEHLREGLAESASSIKSRFRLERHEDALEYRAMICLVRLCNVALGRYSKIDGKEPDTVGSREWNAWYIIGGEVRALEILRKTAASEAHKLRKHYQGQMGGNTADTEAAMTVREEGACPLNYSLPLLNNLHEAKD</sequence>
<feature type="compositionally biased region" description="Basic and acidic residues" evidence="1">
    <location>
        <begin position="1"/>
        <end position="16"/>
    </location>
</feature>
<dbReference type="AlphaFoldDB" id="A0ABD3SCP0"/>
<evidence type="ECO:0000256" key="1">
    <source>
        <dbReference type="SAM" id="MobiDB-lite"/>
    </source>
</evidence>
<reference evidence="3 4" key="1">
    <citation type="submission" date="2024-10" db="EMBL/GenBank/DDBJ databases">
        <title>Updated reference genomes for cyclostephanoid diatoms.</title>
        <authorList>
            <person name="Roberts W.R."/>
            <person name="Alverson A.J."/>
        </authorList>
    </citation>
    <scope>NUCLEOTIDE SEQUENCE [LARGE SCALE GENOMIC DNA]</scope>
    <source>
        <strain evidence="3 4">AJA228-03</strain>
    </source>
</reference>
<evidence type="ECO:0008006" key="5">
    <source>
        <dbReference type="Google" id="ProtNLM"/>
    </source>
</evidence>
<dbReference type="InterPro" id="IPR050600">
    <property type="entry name" value="SETD3_SETD6_MTase"/>
</dbReference>
<dbReference type="PANTHER" id="PTHR13271:SF155">
    <property type="entry name" value="SET DOMAIN-CONTAINING PROTEIN"/>
    <property type="match status" value="1"/>
</dbReference>
<feature type="compositionally biased region" description="Basic residues" evidence="1">
    <location>
        <begin position="17"/>
        <end position="29"/>
    </location>
</feature>
<dbReference type="InterPro" id="IPR046341">
    <property type="entry name" value="SET_dom_sf"/>
</dbReference>
<dbReference type="Proteomes" id="UP001530377">
    <property type="component" value="Unassembled WGS sequence"/>
</dbReference>
<proteinExistence type="predicted"/>
<evidence type="ECO:0000256" key="2">
    <source>
        <dbReference type="SAM" id="Phobius"/>
    </source>
</evidence>
<feature type="transmembrane region" description="Helical" evidence="2">
    <location>
        <begin position="59"/>
        <end position="77"/>
    </location>
</feature>